<proteinExistence type="predicted"/>
<name>A0A382E998_9ZZZZ</name>
<reference evidence="1" key="1">
    <citation type="submission" date="2018-05" db="EMBL/GenBank/DDBJ databases">
        <authorList>
            <person name="Lanie J.A."/>
            <person name="Ng W.-L."/>
            <person name="Kazmierczak K.M."/>
            <person name="Andrzejewski T.M."/>
            <person name="Davidsen T.M."/>
            <person name="Wayne K.J."/>
            <person name="Tettelin H."/>
            <person name="Glass J.I."/>
            <person name="Rusch D."/>
            <person name="Podicherti R."/>
            <person name="Tsui H.-C.T."/>
            <person name="Winkler M.E."/>
        </authorList>
    </citation>
    <scope>NUCLEOTIDE SEQUENCE</scope>
</reference>
<organism evidence="1">
    <name type="scientific">marine metagenome</name>
    <dbReference type="NCBI Taxonomy" id="408172"/>
    <lineage>
        <taxon>unclassified sequences</taxon>
        <taxon>metagenomes</taxon>
        <taxon>ecological metagenomes</taxon>
    </lineage>
</organism>
<feature type="non-terminal residue" evidence="1">
    <location>
        <position position="1"/>
    </location>
</feature>
<accession>A0A382E998</accession>
<dbReference type="EMBL" id="UINC01043353">
    <property type="protein sequence ID" value="SVB47268.1"/>
    <property type="molecule type" value="Genomic_DNA"/>
</dbReference>
<sequence length="25" mass="2916">RKTTTIVLEADRQKFVQLLKSALEK</sequence>
<gene>
    <name evidence="1" type="ORF">METZ01_LOCUS200122</name>
</gene>
<evidence type="ECO:0000313" key="1">
    <source>
        <dbReference type="EMBL" id="SVB47268.1"/>
    </source>
</evidence>
<protein>
    <submittedName>
        <fullName evidence="1">Uncharacterized protein</fullName>
    </submittedName>
</protein>
<dbReference type="AlphaFoldDB" id="A0A382E998"/>